<proteinExistence type="predicted"/>
<dbReference type="OrthoDB" id="10066052at2759"/>
<dbReference type="AlphaFoldDB" id="R7UP17"/>
<feature type="compositionally biased region" description="Basic and acidic residues" evidence="1">
    <location>
        <begin position="96"/>
        <end position="109"/>
    </location>
</feature>
<organism evidence="2">
    <name type="scientific">Capitella teleta</name>
    <name type="common">Polychaete worm</name>
    <dbReference type="NCBI Taxonomy" id="283909"/>
    <lineage>
        <taxon>Eukaryota</taxon>
        <taxon>Metazoa</taxon>
        <taxon>Spiralia</taxon>
        <taxon>Lophotrochozoa</taxon>
        <taxon>Annelida</taxon>
        <taxon>Polychaeta</taxon>
        <taxon>Sedentaria</taxon>
        <taxon>Scolecida</taxon>
        <taxon>Capitellidae</taxon>
        <taxon>Capitella</taxon>
    </lineage>
</organism>
<accession>R7UP17</accession>
<protein>
    <submittedName>
        <fullName evidence="2 3">Uncharacterized protein</fullName>
    </submittedName>
</protein>
<feature type="region of interest" description="Disordered" evidence="1">
    <location>
        <begin position="89"/>
        <end position="109"/>
    </location>
</feature>
<dbReference type="EMBL" id="KB299568">
    <property type="protein sequence ID" value="ELU07858.1"/>
    <property type="molecule type" value="Genomic_DNA"/>
</dbReference>
<reference evidence="4" key="1">
    <citation type="submission" date="2012-12" db="EMBL/GenBank/DDBJ databases">
        <authorList>
            <person name="Hellsten U."/>
            <person name="Grimwood J."/>
            <person name="Chapman J.A."/>
            <person name="Shapiro H."/>
            <person name="Aerts A."/>
            <person name="Otillar R.P."/>
            <person name="Terry A.Y."/>
            <person name="Boore J.L."/>
            <person name="Simakov O."/>
            <person name="Marletaz F."/>
            <person name="Cho S.-J."/>
            <person name="Edsinger-Gonzales E."/>
            <person name="Havlak P."/>
            <person name="Kuo D.-H."/>
            <person name="Larsson T."/>
            <person name="Lv J."/>
            <person name="Arendt D."/>
            <person name="Savage R."/>
            <person name="Osoegawa K."/>
            <person name="de Jong P."/>
            <person name="Lindberg D.R."/>
            <person name="Seaver E.C."/>
            <person name="Weisblat D.A."/>
            <person name="Putnam N.H."/>
            <person name="Grigoriev I.V."/>
            <person name="Rokhsar D.S."/>
        </authorList>
    </citation>
    <scope>NUCLEOTIDE SEQUENCE</scope>
    <source>
        <strain evidence="4">I ESC-2004</strain>
    </source>
</reference>
<dbReference type="EnsemblMetazoa" id="CapteT203886">
    <property type="protein sequence ID" value="CapteP203886"/>
    <property type="gene ID" value="CapteG203886"/>
</dbReference>
<reference evidence="3" key="3">
    <citation type="submission" date="2015-06" db="UniProtKB">
        <authorList>
            <consortium name="EnsemblMetazoa"/>
        </authorList>
    </citation>
    <scope>IDENTIFICATION</scope>
</reference>
<evidence type="ECO:0000313" key="3">
    <source>
        <dbReference type="EnsemblMetazoa" id="CapteP203886"/>
    </source>
</evidence>
<dbReference type="Proteomes" id="UP000014760">
    <property type="component" value="Unassembled WGS sequence"/>
</dbReference>
<evidence type="ECO:0000313" key="4">
    <source>
        <dbReference type="Proteomes" id="UP000014760"/>
    </source>
</evidence>
<evidence type="ECO:0000313" key="2">
    <source>
        <dbReference type="EMBL" id="ELU07858.1"/>
    </source>
</evidence>
<evidence type="ECO:0000256" key="1">
    <source>
        <dbReference type="SAM" id="MobiDB-lite"/>
    </source>
</evidence>
<dbReference type="HOGENOM" id="CLU_2186426_0_0_1"/>
<name>R7UP17_CAPTE</name>
<reference evidence="2 4" key="2">
    <citation type="journal article" date="2013" name="Nature">
        <title>Insights into bilaterian evolution from three spiralian genomes.</title>
        <authorList>
            <person name="Simakov O."/>
            <person name="Marletaz F."/>
            <person name="Cho S.J."/>
            <person name="Edsinger-Gonzales E."/>
            <person name="Havlak P."/>
            <person name="Hellsten U."/>
            <person name="Kuo D.H."/>
            <person name="Larsson T."/>
            <person name="Lv J."/>
            <person name="Arendt D."/>
            <person name="Savage R."/>
            <person name="Osoegawa K."/>
            <person name="de Jong P."/>
            <person name="Grimwood J."/>
            <person name="Chapman J.A."/>
            <person name="Shapiro H."/>
            <person name="Aerts A."/>
            <person name="Otillar R.P."/>
            <person name="Terry A.Y."/>
            <person name="Boore J.L."/>
            <person name="Grigoriev I.V."/>
            <person name="Lindberg D.R."/>
            <person name="Seaver E.C."/>
            <person name="Weisblat D.A."/>
            <person name="Putnam N.H."/>
            <person name="Rokhsar D.S."/>
        </authorList>
    </citation>
    <scope>NUCLEOTIDE SEQUENCE</scope>
    <source>
        <strain evidence="2 4">I ESC-2004</strain>
    </source>
</reference>
<sequence length="109" mass="12138">MSSGSLADEFAEFFENKITAIRNGISAAPVQSEPLSDVVALNTFAFTNAEEISTLIRKSTSKSSAVDPIPTWLLKRCQCEIYLPAKVRPQRTHHAHKEEDKTAEENVEF</sequence>
<dbReference type="EMBL" id="AMQN01006935">
    <property type="status" value="NOT_ANNOTATED_CDS"/>
    <property type="molecule type" value="Genomic_DNA"/>
</dbReference>
<gene>
    <name evidence="2" type="ORF">CAPTEDRAFT_203886</name>
</gene>
<keyword evidence="4" id="KW-1185">Reference proteome</keyword>